<dbReference type="Proteomes" id="UP001431449">
    <property type="component" value="Unassembled WGS sequence"/>
</dbReference>
<evidence type="ECO:0000256" key="1">
    <source>
        <dbReference type="SAM" id="SignalP"/>
    </source>
</evidence>
<keyword evidence="1" id="KW-0732">Signal</keyword>
<dbReference type="RefSeq" id="WP_248211266.1">
    <property type="nucleotide sequence ID" value="NZ_JALNMH010000017.1"/>
</dbReference>
<name>A0ABT0GLF6_9GAMM</name>
<gene>
    <name evidence="2" type="ORF">M0G41_17065</name>
</gene>
<organism evidence="2 3">
    <name type="scientific">Pseudomarimonas salicorniae</name>
    <dbReference type="NCBI Taxonomy" id="2933270"/>
    <lineage>
        <taxon>Bacteria</taxon>
        <taxon>Pseudomonadati</taxon>
        <taxon>Pseudomonadota</taxon>
        <taxon>Gammaproteobacteria</taxon>
        <taxon>Lysobacterales</taxon>
        <taxon>Lysobacteraceae</taxon>
        <taxon>Pseudomarimonas</taxon>
    </lineage>
</organism>
<proteinExistence type="predicted"/>
<evidence type="ECO:0000313" key="2">
    <source>
        <dbReference type="EMBL" id="MCK7595373.1"/>
    </source>
</evidence>
<feature type="signal peptide" evidence="1">
    <location>
        <begin position="1"/>
        <end position="20"/>
    </location>
</feature>
<comment type="caution">
    <text evidence="2">The sequence shown here is derived from an EMBL/GenBank/DDBJ whole genome shotgun (WGS) entry which is preliminary data.</text>
</comment>
<sequence length="271" mass="28347">MKANLTAVALLALAPALALADDCKHSAPRTLDLDLRDVESVRFEVGNGELVVVPAKGAPVVAGQACSSDPDRLDGIVLRQRRVGNELRVEMRTESNFSGIFFGRTYAYLRINAELPADLPVAIELGSGDATLEGIRQVDADVGSGDLAVREADRVRLGVGSGDAELIRIAGEVVVEVGSGDAIIRDAGQLLVTRVGSGDLEAERVRGDVRIERLGSGDIKLDGVAGNVHVEDIGSGDLSVRDLAGDLVVDDIGSGDVDHRNVAGKVTLPDD</sequence>
<keyword evidence="3" id="KW-1185">Reference proteome</keyword>
<evidence type="ECO:0000313" key="3">
    <source>
        <dbReference type="Proteomes" id="UP001431449"/>
    </source>
</evidence>
<reference evidence="2" key="1">
    <citation type="submission" date="2022-04" db="EMBL/GenBank/DDBJ databases">
        <title>Lysobacter sp. CAU 1642 isolated from sea sand.</title>
        <authorList>
            <person name="Kim W."/>
        </authorList>
    </citation>
    <scope>NUCLEOTIDE SEQUENCE</scope>
    <source>
        <strain evidence="2">CAU 1642</strain>
    </source>
</reference>
<dbReference type="EMBL" id="JALNMH010000017">
    <property type="protein sequence ID" value="MCK7595373.1"/>
    <property type="molecule type" value="Genomic_DNA"/>
</dbReference>
<protein>
    <submittedName>
        <fullName evidence="2">DUF2807 domain-containing protein</fullName>
    </submittedName>
</protein>
<accession>A0ABT0GLF6</accession>
<dbReference type="Gene3D" id="2.160.20.120">
    <property type="match status" value="1"/>
</dbReference>
<feature type="chain" id="PRO_5045051621" evidence="1">
    <location>
        <begin position="21"/>
        <end position="271"/>
    </location>
</feature>